<evidence type="ECO:0000313" key="7">
    <source>
        <dbReference type="Proteomes" id="UP001620339"/>
    </source>
</evidence>
<keyword evidence="3" id="KW-1133">Transmembrane helix</keyword>
<evidence type="ECO:0000259" key="5">
    <source>
        <dbReference type="PROSITE" id="PS52015"/>
    </source>
</evidence>
<organism evidence="6 7">
    <name type="scientific">Rhodanobacter hydrolyticus</name>
    <dbReference type="NCBI Taxonomy" id="2250595"/>
    <lineage>
        <taxon>Bacteria</taxon>
        <taxon>Pseudomonadati</taxon>
        <taxon>Pseudomonadota</taxon>
        <taxon>Gammaproteobacteria</taxon>
        <taxon>Lysobacterales</taxon>
        <taxon>Rhodanobacteraceae</taxon>
        <taxon>Rhodanobacter</taxon>
    </lineage>
</organism>
<dbReference type="SUPFAM" id="SSF74653">
    <property type="entry name" value="TolA/TonB C-terminal domain"/>
    <property type="match status" value="1"/>
</dbReference>
<keyword evidence="4" id="KW-0472">Membrane</keyword>
<feature type="domain" description="TonB C-terminal" evidence="5">
    <location>
        <begin position="86"/>
        <end position="180"/>
    </location>
</feature>
<dbReference type="NCBIfam" id="TIGR01352">
    <property type="entry name" value="tonB_Cterm"/>
    <property type="match status" value="1"/>
</dbReference>
<evidence type="ECO:0000256" key="2">
    <source>
        <dbReference type="ARBA" id="ARBA00022692"/>
    </source>
</evidence>
<dbReference type="RefSeq" id="WP_404614708.1">
    <property type="nucleotide sequence ID" value="NZ_JADIKK010000008.1"/>
</dbReference>
<name>A0ABW8J7A1_9GAMM</name>
<evidence type="ECO:0000256" key="3">
    <source>
        <dbReference type="ARBA" id="ARBA00022989"/>
    </source>
</evidence>
<reference evidence="6 7" key="1">
    <citation type="submission" date="2020-10" db="EMBL/GenBank/DDBJ databases">
        <title>Phylogeny of dyella-like bacteria.</title>
        <authorList>
            <person name="Fu J."/>
        </authorList>
    </citation>
    <scope>NUCLEOTIDE SEQUENCE [LARGE SCALE GENOMIC DNA]</scope>
    <source>
        <strain evidence="6 7">KACC 19113</strain>
    </source>
</reference>
<protein>
    <submittedName>
        <fullName evidence="6">TonB family protein</fullName>
    </submittedName>
</protein>
<dbReference type="InterPro" id="IPR037682">
    <property type="entry name" value="TonB_C"/>
</dbReference>
<accession>A0ABW8J7A1</accession>
<dbReference type="EMBL" id="JADIKK010000008">
    <property type="protein sequence ID" value="MFK2878166.1"/>
    <property type="molecule type" value="Genomic_DNA"/>
</dbReference>
<dbReference type="Pfam" id="PF03544">
    <property type="entry name" value="TonB_C"/>
    <property type="match status" value="1"/>
</dbReference>
<dbReference type="Proteomes" id="UP001620339">
    <property type="component" value="Unassembled WGS sequence"/>
</dbReference>
<dbReference type="PROSITE" id="PS52015">
    <property type="entry name" value="TONB_CTD"/>
    <property type="match status" value="1"/>
</dbReference>
<evidence type="ECO:0000256" key="1">
    <source>
        <dbReference type="ARBA" id="ARBA00004167"/>
    </source>
</evidence>
<dbReference type="InterPro" id="IPR006260">
    <property type="entry name" value="TonB/TolA_C"/>
</dbReference>
<evidence type="ECO:0000313" key="6">
    <source>
        <dbReference type="EMBL" id="MFK2878166.1"/>
    </source>
</evidence>
<proteinExistence type="predicted"/>
<evidence type="ECO:0000256" key="4">
    <source>
        <dbReference type="ARBA" id="ARBA00023136"/>
    </source>
</evidence>
<keyword evidence="2" id="KW-0812">Transmembrane</keyword>
<gene>
    <name evidence="6" type="ORF">ISP25_13880</name>
</gene>
<comment type="caution">
    <text evidence="6">The sequence shown here is derived from an EMBL/GenBank/DDBJ whole genome shotgun (WGS) entry which is preliminary data.</text>
</comment>
<keyword evidence="7" id="KW-1185">Reference proteome</keyword>
<sequence length="181" mass="19053">MLRLRTTTTLSVLALAVGISGTQWLSGFNTGWAGPSERVAGFMPAAHRPVARAVRRHAPGLPRAVAATHRAVLPPVMDVAQAAPAAPPPELMPVSMPQTPVSWPQMEGHLQGRVLLHLAVDGSGLVVDASLAESSGDPVLDAHALDTVRHWRFAVPADRPDGFSSDLQMSFTRGGQVAEAP</sequence>
<comment type="subcellular location">
    <subcellularLocation>
        <location evidence="1">Membrane</location>
        <topology evidence="1">Single-pass membrane protein</topology>
    </subcellularLocation>
</comment>
<dbReference type="Gene3D" id="3.30.1150.10">
    <property type="match status" value="1"/>
</dbReference>